<sequence>MSDSTSNFTIDDYDHYFYVGPINMVGYYRLCKEISKHKNKDKVLLCLVTYGGDPDAGFRIGRALQHHYNGEVTIYIPNVCKSAGTLTTIAAKHIIMDNKGELGPLDVQLRKTDELGASNSGLDIFKTLDTLEDRANTAFNKYLRAVRFGQGLSTKMSVEIATRLVDTIIKPIAEQIDPMKIGEHQRATDIAIEYGNRLNQTSKCLKDDMQSLDKLIRGYPSHGFVIDRKEARTLFSCVTAANEDIIHRYQTIHNATESNPNIIGSDLYVEYLEDEQNETSNANNESSSNSTPNDKSGKSTRSSTKS</sequence>
<evidence type="ECO:0000313" key="2">
    <source>
        <dbReference type="EMBL" id="AAU38043.1"/>
    </source>
</evidence>
<keyword evidence="3" id="KW-1185">Reference proteome</keyword>
<dbReference type="KEGG" id="msu:MS1436"/>
<evidence type="ECO:0000313" key="3">
    <source>
        <dbReference type="Proteomes" id="UP000000607"/>
    </source>
</evidence>
<dbReference type="STRING" id="221988.MS1436"/>
<accession>Q65SL7</accession>
<dbReference type="InterPro" id="IPR002825">
    <property type="entry name" value="Pept_S49_ser-pept_pro"/>
</dbReference>
<name>Q65SL7_MANSM</name>
<proteinExistence type="predicted"/>
<dbReference type="GO" id="GO:0016020">
    <property type="term" value="C:membrane"/>
    <property type="evidence" value="ECO:0007669"/>
    <property type="project" value="InterPro"/>
</dbReference>
<dbReference type="PANTHER" id="PTHR35984">
    <property type="entry name" value="PERIPLASMIC SERINE PROTEASE"/>
    <property type="match status" value="1"/>
</dbReference>
<dbReference type="AlphaFoldDB" id="Q65SL7"/>
<feature type="compositionally biased region" description="Low complexity" evidence="1">
    <location>
        <begin position="278"/>
        <end position="291"/>
    </location>
</feature>
<dbReference type="RefSeq" id="WP_011200610.1">
    <property type="nucleotide sequence ID" value="NC_006300.1"/>
</dbReference>
<dbReference type="SUPFAM" id="SSF52096">
    <property type="entry name" value="ClpP/crotonase"/>
    <property type="match status" value="1"/>
</dbReference>
<dbReference type="Proteomes" id="UP000000607">
    <property type="component" value="Chromosome"/>
</dbReference>
<gene>
    <name evidence="2" type="primary">sppA</name>
    <name evidence="2" type="ordered locus">MS1436</name>
</gene>
<dbReference type="PANTHER" id="PTHR35984:SF1">
    <property type="entry name" value="PERIPLASMIC SERINE PROTEASE"/>
    <property type="match status" value="1"/>
</dbReference>
<dbReference type="HOGENOM" id="CLU_067036_0_0_6"/>
<evidence type="ECO:0000256" key="1">
    <source>
        <dbReference type="SAM" id="MobiDB-lite"/>
    </source>
</evidence>
<protein>
    <submittedName>
        <fullName evidence="2">SppA protein</fullName>
    </submittedName>
</protein>
<feature type="region of interest" description="Disordered" evidence="1">
    <location>
        <begin position="273"/>
        <end position="306"/>
    </location>
</feature>
<dbReference type="EMBL" id="AE016827">
    <property type="protein sequence ID" value="AAU38043.1"/>
    <property type="molecule type" value="Genomic_DNA"/>
</dbReference>
<dbReference type="OrthoDB" id="1493005at2"/>
<reference evidence="2 3" key="1">
    <citation type="journal article" date="2004" name="Nat. Biotechnol.">
        <title>The genome sequence of the capnophilic rumen bacterium Mannheimia succiniciproducens.</title>
        <authorList>
            <person name="Hong S.H."/>
            <person name="Kim J.S."/>
            <person name="Lee S.Y."/>
            <person name="In Y.H."/>
            <person name="Choi S.S."/>
            <person name="Rih J.-K."/>
            <person name="Kim C.H."/>
            <person name="Jeong H."/>
            <person name="Hur C.G."/>
            <person name="Kim J.J."/>
        </authorList>
    </citation>
    <scope>NUCLEOTIDE SEQUENCE [LARGE SCALE GENOMIC DNA]</scope>
    <source>
        <strain evidence="3">KCTC 0769BP / MBEL55E</strain>
    </source>
</reference>
<organism evidence="2 3">
    <name type="scientific">Mannheimia succiniciproducens (strain KCTC 0769BP / MBEL55E)</name>
    <dbReference type="NCBI Taxonomy" id="221988"/>
    <lineage>
        <taxon>Bacteria</taxon>
        <taxon>Pseudomonadati</taxon>
        <taxon>Pseudomonadota</taxon>
        <taxon>Gammaproteobacteria</taxon>
        <taxon>Pasteurellales</taxon>
        <taxon>Pasteurellaceae</taxon>
        <taxon>Basfia</taxon>
    </lineage>
</organism>
<dbReference type="InterPro" id="IPR029045">
    <property type="entry name" value="ClpP/crotonase-like_dom_sf"/>
</dbReference>
<dbReference type="eggNOG" id="COG0616">
    <property type="taxonomic scope" value="Bacteria"/>
</dbReference>
<dbReference type="Pfam" id="PF01972">
    <property type="entry name" value="SDH_protease"/>
    <property type="match status" value="1"/>
</dbReference>
<dbReference type="Gene3D" id="3.90.226.10">
    <property type="entry name" value="2-enoyl-CoA Hydratase, Chain A, domain 1"/>
    <property type="match status" value="1"/>
</dbReference>